<keyword evidence="1" id="KW-0732">Signal</keyword>
<evidence type="ECO:0000313" key="3">
    <source>
        <dbReference type="EMBL" id="KAL3763847.1"/>
    </source>
</evidence>
<dbReference type="InterPro" id="IPR036812">
    <property type="entry name" value="NAD(P)_OxRdtase_dom_sf"/>
</dbReference>
<dbReference type="PROSITE" id="PS00062">
    <property type="entry name" value="ALDOKETO_REDUCTASE_2"/>
    <property type="match status" value="1"/>
</dbReference>
<dbReference type="AlphaFoldDB" id="A0ABD3MJZ5"/>
<dbReference type="Proteomes" id="UP001530315">
    <property type="component" value="Unassembled WGS sequence"/>
</dbReference>
<keyword evidence="4" id="KW-1185">Reference proteome</keyword>
<accession>A0ABD3MJZ5</accession>
<reference evidence="3 4" key="1">
    <citation type="submission" date="2024-10" db="EMBL/GenBank/DDBJ databases">
        <title>Updated reference genomes for cyclostephanoid diatoms.</title>
        <authorList>
            <person name="Roberts W.R."/>
            <person name="Alverson A.J."/>
        </authorList>
    </citation>
    <scope>NUCLEOTIDE SEQUENCE [LARGE SCALE GENOMIC DNA]</scope>
    <source>
        <strain evidence="3 4">AJA276-08</strain>
    </source>
</reference>
<proteinExistence type="predicted"/>
<dbReference type="InterPro" id="IPR020471">
    <property type="entry name" value="AKR"/>
</dbReference>
<feature type="chain" id="PRO_5044749312" description="NADP-dependent oxidoreductase domain-containing protein" evidence="1">
    <location>
        <begin position="21"/>
        <end position="311"/>
    </location>
</feature>
<comment type="caution">
    <text evidence="3">The sequence shown here is derived from an EMBL/GenBank/DDBJ whole genome shotgun (WGS) entry which is preliminary data.</text>
</comment>
<dbReference type="PANTHER" id="PTHR11732">
    <property type="entry name" value="ALDO/KETO REDUCTASE"/>
    <property type="match status" value="1"/>
</dbReference>
<evidence type="ECO:0000259" key="2">
    <source>
        <dbReference type="Pfam" id="PF00248"/>
    </source>
</evidence>
<gene>
    <name evidence="3" type="ORF">ACHAW5_006265</name>
</gene>
<dbReference type="InterPro" id="IPR023210">
    <property type="entry name" value="NADP_OxRdtase_dom"/>
</dbReference>
<dbReference type="CDD" id="cd19071">
    <property type="entry name" value="AKR_AKR1-5-like"/>
    <property type="match status" value="1"/>
</dbReference>
<dbReference type="InterPro" id="IPR018170">
    <property type="entry name" value="Aldo/ket_reductase_CS"/>
</dbReference>
<feature type="domain" description="NADP-dependent oxidoreductase" evidence="2">
    <location>
        <begin position="34"/>
        <end position="215"/>
    </location>
</feature>
<dbReference type="PRINTS" id="PR00069">
    <property type="entry name" value="ALDKETRDTASE"/>
</dbReference>
<dbReference type="EMBL" id="JALLAZ020001790">
    <property type="protein sequence ID" value="KAL3763847.1"/>
    <property type="molecule type" value="Genomic_DNA"/>
</dbReference>
<organism evidence="3 4">
    <name type="scientific">Stephanodiscus triporus</name>
    <dbReference type="NCBI Taxonomy" id="2934178"/>
    <lineage>
        <taxon>Eukaryota</taxon>
        <taxon>Sar</taxon>
        <taxon>Stramenopiles</taxon>
        <taxon>Ochrophyta</taxon>
        <taxon>Bacillariophyta</taxon>
        <taxon>Coscinodiscophyceae</taxon>
        <taxon>Thalassiosirophycidae</taxon>
        <taxon>Stephanodiscales</taxon>
        <taxon>Stephanodiscaceae</taxon>
        <taxon>Stephanodiscus</taxon>
    </lineage>
</organism>
<evidence type="ECO:0000256" key="1">
    <source>
        <dbReference type="SAM" id="SignalP"/>
    </source>
</evidence>
<dbReference type="Gene3D" id="3.20.20.100">
    <property type="entry name" value="NADP-dependent oxidoreductase domain"/>
    <property type="match status" value="1"/>
</dbReference>
<protein>
    <recommendedName>
        <fullName evidence="2">NADP-dependent oxidoreductase domain-containing protein</fullName>
    </recommendedName>
</protein>
<dbReference type="SUPFAM" id="SSF51430">
    <property type="entry name" value="NAD(P)-linked oxidoreductase"/>
    <property type="match status" value="1"/>
</dbReference>
<evidence type="ECO:0000313" key="4">
    <source>
        <dbReference type="Proteomes" id="UP001530315"/>
    </source>
</evidence>
<feature type="signal peptide" evidence="1">
    <location>
        <begin position="1"/>
        <end position="20"/>
    </location>
</feature>
<sequence length="311" mass="35563">MVAPKFPILILSLRLTSSIAYNLLDRPTLKYGTAWKKDATADLVAKAIRAGFRHIDTACQPRHYNEAGVGDGWVAAARELNLDRTDIWLQTKFSGLNAHDPDNVPYDVNASLEDRVRQSLQKSLENLKTDYIDSWIMHGPEDNWDDHWKVWRTMESAVDEGKVRQLGISNFYSLEDVQWAYDHARIKPKVVQNRFYAKSGHDVGIRAFCQENDIEYQSFWTLPANPDAFHHQAAHDLSNRKKLSPEALFYAFCMAIGISPMNGTTNEVHMKEAIALMDRIRRGEKIFENKEEMDIIGNALGTPEWNIEGEL</sequence>
<name>A0ABD3MJZ5_9STRA</name>
<dbReference type="Pfam" id="PF00248">
    <property type="entry name" value="Aldo_ket_red"/>
    <property type="match status" value="1"/>
</dbReference>